<gene>
    <name evidence="1" type="ORF">A3844_01170</name>
</gene>
<evidence type="ECO:0000313" key="1">
    <source>
        <dbReference type="EMBL" id="OKP91763.1"/>
    </source>
</evidence>
<dbReference type="Proteomes" id="UP000186058">
    <property type="component" value="Unassembled WGS sequence"/>
</dbReference>
<sequence>MSEQFEMYDDPFKMLILLATLISEKLGTELKYEHVPSYDNAVFSMEHERFFYKKDSTEITWFEFLGRDIASSRDLSRSEYNKMFVDCMSSLYNL</sequence>
<comment type="caution">
    <text evidence="1">The sequence shown here is derived from an EMBL/GenBank/DDBJ whole genome shotgun (WGS) entry which is preliminary data.</text>
</comment>
<dbReference type="EMBL" id="LVWI01000001">
    <property type="protein sequence ID" value="OKP91763.1"/>
    <property type="molecule type" value="Genomic_DNA"/>
</dbReference>
<proteinExistence type="predicted"/>
<organism evidence="1 2">
    <name type="scientific">Paenibacillus helianthi</name>
    <dbReference type="NCBI Taxonomy" id="1349432"/>
    <lineage>
        <taxon>Bacteria</taxon>
        <taxon>Bacillati</taxon>
        <taxon>Bacillota</taxon>
        <taxon>Bacilli</taxon>
        <taxon>Bacillales</taxon>
        <taxon>Paenibacillaceae</taxon>
        <taxon>Paenibacillus</taxon>
    </lineage>
</organism>
<name>A0ABX3EU81_9BACL</name>
<protein>
    <submittedName>
        <fullName evidence="1">Uncharacterized protein</fullName>
    </submittedName>
</protein>
<dbReference type="RefSeq" id="WP_074083578.1">
    <property type="nucleotide sequence ID" value="NZ_LVWI01000001.1"/>
</dbReference>
<reference evidence="1 2" key="1">
    <citation type="submission" date="2016-03" db="EMBL/GenBank/DDBJ databases">
        <authorList>
            <person name="Sant'Anna F.H."/>
            <person name="Ambrosini A."/>
            <person name="Souza R."/>
            <person name="Bach E."/>
            <person name="Fernandes G."/>
            <person name="Balsanelli E."/>
            <person name="Baura V.A."/>
            <person name="Souza E.M."/>
            <person name="Passaglia L."/>
        </authorList>
    </citation>
    <scope>NUCLEOTIDE SEQUENCE [LARGE SCALE GENOMIC DNA]</scope>
    <source>
        <strain evidence="1 2">P26E</strain>
    </source>
</reference>
<keyword evidence="2" id="KW-1185">Reference proteome</keyword>
<accession>A0ABX3EU81</accession>
<evidence type="ECO:0000313" key="2">
    <source>
        <dbReference type="Proteomes" id="UP000186058"/>
    </source>
</evidence>